<dbReference type="Pfam" id="PF14289">
    <property type="entry name" value="DUF4369"/>
    <property type="match status" value="1"/>
</dbReference>
<evidence type="ECO:0000259" key="6">
    <source>
        <dbReference type="PROSITE" id="PS51352"/>
    </source>
</evidence>
<keyword evidence="5" id="KW-0732">Signal</keyword>
<dbReference type="SUPFAM" id="SSF52833">
    <property type="entry name" value="Thioredoxin-like"/>
    <property type="match status" value="1"/>
</dbReference>
<dbReference type="Pfam" id="PF00578">
    <property type="entry name" value="AhpC-TSA"/>
    <property type="match status" value="1"/>
</dbReference>
<evidence type="ECO:0000256" key="1">
    <source>
        <dbReference type="ARBA" id="ARBA00004196"/>
    </source>
</evidence>
<dbReference type="GO" id="GO:0016491">
    <property type="term" value="F:oxidoreductase activity"/>
    <property type="evidence" value="ECO:0007669"/>
    <property type="project" value="InterPro"/>
</dbReference>
<name>A0A939B495_9BACT</name>
<gene>
    <name evidence="7" type="ORF">H6B30_14640</name>
</gene>
<dbReference type="PROSITE" id="PS51352">
    <property type="entry name" value="THIOREDOXIN_2"/>
    <property type="match status" value="1"/>
</dbReference>
<dbReference type="InterPro" id="IPR050553">
    <property type="entry name" value="Thioredoxin_ResA/DsbE_sf"/>
</dbReference>
<dbReference type="Proteomes" id="UP000764045">
    <property type="component" value="Unassembled WGS sequence"/>
</dbReference>
<feature type="chain" id="PRO_5037486453" evidence="5">
    <location>
        <begin position="25"/>
        <end position="374"/>
    </location>
</feature>
<dbReference type="InterPro" id="IPR017937">
    <property type="entry name" value="Thioredoxin_CS"/>
</dbReference>
<comment type="subcellular location">
    <subcellularLocation>
        <location evidence="1">Cell envelope</location>
    </subcellularLocation>
</comment>
<dbReference type="PROSITE" id="PS00194">
    <property type="entry name" value="THIOREDOXIN_1"/>
    <property type="match status" value="1"/>
</dbReference>
<dbReference type="RefSeq" id="WP_205111897.1">
    <property type="nucleotide sequence ID" value="NZ_JACJJL010000036.1"/>
</dbReference>
<dbReference type="PANTHER" id="PTHR42852">
    <property type="entry name" value="THIOL:DISULFIDE INTERCHANGE PROTEIN DSBE"/>
    <property type="match status" value="1"/>
</dbReference>
<proteinExistence type="predicted"/>
<dbReference type="PANTHER" id="PTHR42852:SF6">
    <property type="entry name" value="THIOL:DISULFIDE INTERCHANGE PROTEIN DSBE"/>
    <property type="match status" value="1"/>
</dbReference>
<organism evidence="7 8">
    <name type="scientific">Marseilla massiliensis</name>
    <dbReference type="NCBI Taxonomy" id="1841864"/>
    <lineage>
        <taxon>Bacteria</taxon>
        <taxon>Pseudomonadati</taxon>
        <taxon>Bacteroidota</taxon>
        <taxon>Bacteroidia</taxon>
        <taxon>Bacteroidales</taxon>
        <taxon>Prevotellaceae</taxon>
        <taxon>Marseilla</taxon>
    </lineage>
</organism>
<feature type="domain" description="Thioredoxin" evidence="6">
    <location>
        <begin position="225"/>
        <end position="372"/>
    </location>
</feature>
<keyword evidence="8" id="KW-1185">Reference proteome</keyword>
<evidence type="ECO:0000256" key="4">
    <source>
        <dbReference type="ARBA" id="ARBA00023284"/>
    </source>
</evidence>
<reference evidence="7 8" key="1">
    <citation type="journal article" date="2021" name="Sci. Rep.">
        <title>The distribution of antibiotic resistance genes in chicken gut microbiota commensals.</title>
        <authorList>
            <person name="Juricova H."/>
            <person name="Matiasovicova J."/>
            <person name="Kubasova T."/>
            <person name="Cejkova D."/>
            <person name="Rychlik I."/>
        </authorList>
    </citation>
    <scope>NUCLEOTIDE SEQUENCE [LARGE SCALE GENOMIC DNA]</scope>
    <source>
        <strain evidence="7 8">An819</strain>
    </source>
</reference>
<evidence type="ECO:0000256" key="5">
    <source>
        <dbReference type="SAM" id="SignalP"/>
    </source>
</evidence>
<protein>
    <submittedName>
        <fullName evidence="7">AhpC/TSA family protein</fullName>
    </submittedName>
</protein>
<dbReference type="GO" id="GO:0017004">
    <property type="term" value="P:cytochrome complex assembly"/>
    <property type="evidence" value="ECO:0007669"/>
    <property type="project" value="UniProtKB-KW"/>
</dbReference>
<evidence type="ECO:0000313" key="7">
    <source>
        <dbReference type="EMBL" id="MBM6662963.1"/>
    </source>
</evidence>
<comment type="caution">
    <text evidence="7">The sequence shown here is derived from an EMBL/GenBank/DDBJ whole genome shotgun (WGS) entry which is preliminary data.</text>
</comment>
<evidence type="ECO:0000313" key="8">
    <source>
        <dbReference type="Proteomes" id="UP000764045"/>
    </source>
</evidence>
<dbReference type="AlphaFoldDB" id="A0A939B495"/>
<dbReference type="GO" id="GO:0030313">
    <property type="term" value="C:cell envelope"/>
    <property type="evidence" value="ECO:0007669"/>
    <property type="project" value="UniProtKB-SubCell"/>
</dbReference>
<dbReference type="Gene3D" id="3.40.30.10">
    <property type="entry name" value="Glutaredoxin"/>
    <property type="match status" value="1"/>
</dbReference>
<keyword evidence="3" id="KW-1015">Disulfide bond</keyword>
<evidence type="ECO:0000256" key="3">
    <source>
        <dbReference type="ARBA" id="ARBA00023157"/>
    </source>
</evidence>
<accession>A0A939B495</accession>
<sequence>MMGIERYVFAAALAMVYASGQAQVASGAYAVTGSVGSHEFDGKTVYIDPYNGRTPLDSAVVTDGRVVFSGQTDVARYCRVDVGDDVYANFILEPGNIVIDFDSLRCGRGTALNDMAFQMELEDEAKDSVVRKIWNDVEATVADEAGRENVAVRRVKDYYHKIFRKYFAGHEDDALGHLLLNSGFWANMRLGDKAAVLAELGPRLRSTSVARREIRKVEERNRMLAARGQTGPGAMFKDVEGKGLDGRPVALGDYVGCGRGYVLLDFWASWCGPCNAEMPYLSRLHREFGGKGLTVVGMFVADTEENFTKAVRDEGVVWPQIYDSGNAARGLYGVAGIPEIILFGPDGRIVERGLRGETMVTKVTEIMNKHKKGL</sequence>
<keyword evidence="4" id="KW-0676">Redox-active center</keyword>
<dbReference type="GO" id="GO:0016209">
    <property type="term" value="F:antioxidant activity"/>
    <property type="evidence" value="ECO:0007669"/>
    <property type="project" value="InterPro"/>
</dbReference>
<dbReference type="CDD" id="cd02966">
    <property type="entry name" value="TlpA_like_family"/>
    <property type="match status" value="1"/>
</dbReference>
<dbReference type="InterPro" id="IPR036249">
    <property type="entry name" value="Thioredoxin-like_sf"/>
</dbReference>
<dbReference type="InterPro" id="IPR000866">
    <property type="entry name" value="AhpC/TSA"/>
</dbReference>
<evidence type="ECO:0000256" key="2">
    <source>
        <dbReference type="ARBA" id="ARBA00022748"/>
    </source>
</evidence>
<dbReference type="InterPro" id="IPR013766">
    <property type="entry name" value="Thioredoxin_domain"/>
</dbReference>
<keyword evidence="2" id="KW-0201">Cytochrome c-type biogenesis</keyword>
<dbReference type="EMBL" id="JACJJL010000036">
    <property type="protein sequence ID" value="MBM6662963.1"/>
    <property type="molecule type" value="Genomic_DNA"/>
</dbReference>
<dbReference type="InterPro" id="IPR025380">
    <property type="entry name" value="DUF4369"/>
</dbReference>
<feature type="signal peptide" evidence="5">
    <location>
        <begin position="1"/>
        <end position="24"/>
    </location>
</feature>